<proteinExistence type="predicted"/>
<keyword evidence="2" id="KW-1185">Reference proteome</keyword>
<evidence type="ECO:0000313" key="2">
    <source>
        <dbReference type="Proteomes" id="UP001055811"/>
    </source>
</evidence>
<organism evidence="1 2">
    <name type="scientific">Cichorium intybus</name>
    <name type="common">Chicory</name>
    <dbReference type="NCBI Taxonomy" id="13427"/>
    <lineage>
        <taxon>Eukaryota</taxon>
        <taxon>Viridiplantae</taxon>
        <taxon>Streptophyta</taxon>
        <taxon>Embryophyta</taxon>
        <taxon>Tracheophyta</taxon>
        <taxon>Spermatophyta</taxon>
        <taxon>Magnoliopsida</taxon>
        <taxon>eudicotyledons</taxon>
        <taxon>Gunneridae</taxon>
        <taxon>Pentapetalae</taxon>
        <taxon>asterids</taxon>
        <taxon>campanulids</taxon>
        <taxon>Asterales</taxon>
        <taxon>Asteraceae</taxon>
        <taxon>Cichorioideae</taxon>
        <taxon>Cichorieae</taxon>
        <taxon>Cichoriinae</taxon>
        <taxon>Cichorium</taxon>
    </lineage>
</organism>
<name>A0ACB9CSR5_CICIN</name>
<dbReference type="EMBL" id="CM042013">
    <property type="protein sequence ID" value="KAI3737127.1"/>
    <property type="molecule type" value="Genomic_DNA"/>
</dbReference>
<sequence>MGANWVGVRSVYLLLGLILGALRSCNGGTAKTSLFYSTMSFLIDKSRNIKIRRLWIDAAGCVEVVGCVTSEELGSWVDIPQGVG</sequence>
<reference evidence="2" key="1">
    <citation type="journal article" date="2022" name="Mol. Ecol. Resour.">
        <title>The genomes of chicory, endive, great burdock and yacon provide insights into Asteraceae palaeo-polyploidization history and plant inulin production.</title>
        <authorList>
            <person name="Fan W."/>
            <person name="Wang S."/>
            <person name="Wang H."/>
            <person name="Wang A."/>
            <person name="Jiang F."/>
            <person name="Liu H."/>
            <person name="Zhao H."/>
            <person name="Xu D."/>
            <person name="Zhang Y."/>
        </authorList>
    </citation>
    <scope>NUCLEOTIDE SEQUENCE [LARGE SCALE GENOMIC DNA]</scope>
    <source>
        <strain evidence="2">cv. Punajuju</strain>
    </source>
</reference>
<evidence type="ECO:0000313" key="1">
    <source>
        <dbReference type="EMBL" id="KAI3737127.1"/>
    </source>
</evidence>
<reference evidence="1 2" key="2">
    <citation type="journal article" date="2022" name="Mol. Ecol. Resour.">
        <title>The genomes of chicory, endive, great burdock and yacon provide insights into Asteraceae paleo-polyploidization history and plant inulin production.</title>
        <authorList>
            <person name="Fan W."/>
            <person name="Wang S."/>
            <person name="Wang H."/>
            <person name="Wang A."/>
            <person name="Jiang F."/>
            <person name="Liu H."/>
            <person name="Zhao H."/>
            <person name="Xu D."/>
            <person name="Zhang Y."/>
        </authorList>
    </citation>
    <scope>NUCLEOTIDE SEQUENCE [LARGE SCALE GENOMIC DNA]</scope>
    <source>
        <strain evidence="2">cv. Punajuju</strain>
        <tissue evidence="1">Leaves</tissue>
    </source>
</reference>
<protein>
    <submittedName>
        <fullName evidence="1">Uncharacterized protein</fullName>
    </submittedName>
</protein>
<dbReference type="Proteomes" id="UP001055811">
    <property type="component" value="Linkage Group LG05"/>
</dbReference>
<accession>A0ACB9CSR5</accession>
<comment type="caution">
    <text evidence="1">The sequence shown here is derived from an EMBL/GenBank/DDBJ whole genome shotgun (WGS) entry which is preliminary data.</text>
</comment>
<gene>
    <name evidence="1" type="ORF">L2E82_27122</name>
</gene>